<dbReference type="RefSeq" id="WP_055738100.1">
    <property type="nucleotide sequence ID" value="NZ_JAAIWL010000007.1"/>
</dbReference>
<keyword evidence="1" id="KW-0472">Membrane</keyword>
<comment type="caution">
    <text evidence="2">The sequence shown here is derived from an EMBL/GenBank/DDBJ whole genome shotgun (WGS) entry which is preliminary data.</text>
</comment>
<feature type="transmembrane region" description="Helical" evidence="1">
    <location>
        <begin position="961"/>
        <end position="988"/>
    </location>
</feature>
<dbReference type="Gene3D" id="3.30.2090.10">
    <property type="entry name" value="Multidrug efflux transporter AcrB TolC docking domain, DN and DC subdomains"/>
    <property type="match status" value="2"/>
</dbReference>
<feature type="transmembrane region" description="Helical" evidence="1">
    <location>
        <begin position="429"/>
        <end position="449"/>
    </location>
</feature>
<evidence type="ECO:0000313" key="3">
    <source>
        <dbReference type="Proteomes" id="UP000051888"/>
    </source>
</evidence>
<organism evidence="2 3">
    <name type="scientific">Heyndrickxia shackletonii</name>
    <dbReference type="NCBI Taxonomy" id="157838"/>
    <lineage>
        <taxon>Bacteria</taxon>
        <taxon>Bacillati</taxon>
        <taxon>Bacillota</taxon>
        <taxon>Bacilli</taxon>
        <taxon>Bacillales</taxon>
        <taxon>Bacillaceae</taxon>
        <taxon>Heyndrickxia</taxon>
    </lineage>
</organism>
<feature type="transmembrane region" description="Helical" evidence="1">
    <location>
        <begin position="12"/>
        <end position="33"/>
    </location>
</feature>
<dbReference type="InterPro" id="IPR027463">
    <property type="entry name" value="AcrB_DN_DC_subdom"/>
</dbReference>
<feature type="transmembrane region" description="Helical" evidence="1">
    <location>
        <begin position="461"/>
        <end position="488"/>
    </location>
</feature>
<feature type="transmembrane region" description="Helical" evidence="1">
    <location>
        <begin position="833"/>
        <end position="852"/>
    </location>
</feature>
<dbReference type="PANTHER" id="PTHR32063">
    <property type="match status" value="1"/>
</dbReference>
<keyword evidence="1" id="KW-1133">Transmembrane helix</keyword>
<feature type="transmembrane region" description="Helical" evidence="1">
    <location>
        <begin position="382"/>
        <end position="409"/>
    </location>
</feature>
<dbReference type="SUPFAM" id="SSF82714">
    <property type="entry name" value="Multidrug efflux transporter AcrB TolC docking domain, DN and DC subdomains"/>
    <property type="match status" value="2"/>
</dbReference>
<feature type="transmembrane region" description="Helical" evidence="1">
    <location>
        <begin position="932"/>
        <end position="949"/>
    </location>
</feature>
<feature type="transmembrane region" description="Helical" evidence="1">
    <location>
        <begin position="887"/>
        <end position="906"/>
    </location>
</feature>
<name>A0A0Q3WSY4_9BACI</name>
<feature type="transmembrane region" description="Helical" evidence="1">
    <location>
        <begin position="859"/>
        <end position="881"/>
    </location>
</feature>
<dbReference type="GO" id="GO:0042910">
    <property type="term" value="F:xenobiotic transmembrane transporter activity"/>
    <property type="evidence" value="ECO:0007669"/>
    <property type="project" value="TreeGrafter"/>
</dbReference>
<keyword evidence="1" id="KW-0812">Transmembrane</keyword>
<dbReference type="Gene3D" id="3.30.70.1440">
    <property type="entry name" value="Multidrug efflux transporter AcrB pore domain"/>
    <property type="match status" value="1"/>
</dbReference>
<accession>A0A0Q3WSY4</accession>
<dbReference type="SUPFAM" id="SSF82866">
    <property type="entry name" value="Multidrug efflux transporter AcrB transmembrane domain"/>
    <property type="match status" value="2"/>
</dbReference>
<dbReference type="SUPFAM" id="SSF82693">
    <property type="entry name" value="Multidrug efflux transporter AcrB pore domain, PN1, PN2, PC1 and PC2 subdomains"/>
    <property type="match status" value="2"/>
</dbReference>
<reference evidence="2 3" key="1">
    <citation type="submission" date="2015-09" db="EMBL/GenBank/DDBJ databases">
        <title>Genome sequencing project for genomic taxonomy and phylogenomics of Bacillus-like bacteria.</title>
        <authorList>
            <person name="Liu B."/>
            <person name="Wang J."/>
            <person name="Zhu Y."/>
            <person name="Liu G."/>
            <person name="Chen Q."/>
            <person name="Chen Z."/>
            <person name="Lan J."/>
            <person name="Che J."/>
            <person name="Ge C."/>
            <person name="Shi H."/>
            <person name="Pan Z."/>
            <person name="Liu X."/>
        </authorList>
    </citation>
    <scope>NUCLEOTIDE SEQUENCE [LARGE SCALE GENOMIC DNA]</scope>
    <source>
        <strain evidence="2 3">LMG 18435</strain>
    </source>
</reference>
<feature type="transmembrane region" description="Helical" evidence="1">
    <location>
        <begin position="514"/>
        <end position="534"/>
    </location>
</feature>
<dbReference type="Gene3D" id="3.30.70.1320">
    <property type="entry name" value="Multidrug efflux transporter AcrB pore domain like"/>
    <property type="match status" value="1"/>
</dbReference>
<dbReference type="PRINTS" id="PR00702">
    <property type="entry name" value="ACRIFLAVINRP"/>
</dbReference>
<dbReference type="InterPro" id="IPR001036">
    <property type="entry name" value="Acrflvin-R"/>
</dbReference>
<dbReference type="Pfam" id="PF00873">
    <property type="entry name" value="ACR_tran"/>
    <property type="match status" value="1"/>
</dbReference>
<protein>
    <submittedName>
        <fullName evidence="2">Multidrug transporter AcrB</fullName>
    </submittedName>
</protein>
<feature type="transmembrane region" description="Helical" evidence="1">
    <location>
        <begin position="358"/>
        <end position="376"/>
    </location>
</feature>
<evidence type="ECO:0000256" key="1">
    <source>
        <dbReference type="SAM" id="Phobius"/>
    </source>
</evidence>
<dbReference type="Gene3D" id="3.30.70.1430">
    <property type="entry name" value="Multidrug efflux transporter AcrB pore domain"/>
    <property type="match status" value="2"/>
</dbReference>
<dbReference type="Gene3D" id="1.20.1640.10">
    <property type="entry name" value="Multidrug efflux transporter AcrB transmembrane domain"/>
    <property type="match status" value="2"/>
</dbReference>
<feature type="transmembrane region" description="Helical" evidence="1">
    <location>
        <begin position="332"/>
        <end position="351"/>
    </location>
</feature>
<dbReference type="PATRIC" id="fig|157838.3.peg.424"/>
<keyword evidence="3" id="KW-1185">Reference proteome</keyword>
<proteinExistence type="predicted"/>
<dbReference type="PANTHER" id="PTHR32063:SF0">
    <property type="entry name" value="SWARMING MOTILITY PROTEIN SWRC"/>
    <property type="match status" value="1"/>
</dbReference>
<sequence length="1008" mass="108898">MKYLTKWSFRNKAALIVMTVLTLGLGIGSYFILPMELMPEADNPQVTVATIGQGYNSQTMTQEVTEPIESALATIKGKTDVLSTTGDGYSQVNISFDSKTDMKEAKKQVEDAMNNLKLPDNVSKPNIIQYDTSMIPVAELSIAFDKGSREANLQKLKKEILPKFESIKGVGNVALYGKDNPLVEVKLNLKKLAAKQQSINSVMTLLQGQNLSVSLGDKSIDGQMSNLKVVGKITSIDELGNLVLPSIVPAAPAVHLKDVADIQRSNGQEGISHVNGKDAMAISITKESNASAVTVGKEIKKVAEDINKSGTGEHAEILFSSSKMVVDSVNSMLREVLLGALFATIVIVLFLRNIRSTLITVVSIPLSLGLTLLLLWRSGITLNILTLGGVAVAVGRLVDDSIVVVENIFRKTQKEGFSRETVMQATSEVGKAITSSTLTTIAVFLPMGLIQSSLKAFLLPFALTVTYSLLASLLVALTVVPLMSFGLLKKAKLPEHKEPKRYMNILKWNLNHKWVPVLFAIIVFAGSITLYTVLPKGSVSADDTTMVSVTMTYPSDTPIAKVQDNGLAFENKLLKLKGYQSIITQQGNSEEQAKWGQVSNPTQTTFTVIMKDNANADHFMKDVNALKKDYPNADIQASTASFMGSSQTAITYDLEGPDREKLLKASDDMIKLMDGTKGVKKVSSNAEEKKPVYQFVVDPTKANTGQIAMQLNGLLNKTPIGNMTIGGKETSVVMDTNLNPTSKNDLDKIQIATQTGMVPLSSIAKIEKVTQSSTVLHKNGKEYIRISAEVNPKKLSVISTDIDKKLDKLNLPKNVKLVKGGAVTQQASDFADLGLVMLISIGLVYLIMVITFKTLRTPVAILMTLPLASIGAVLGLVVSRVSVDSTALLGALMLIGIVVTNAIVLIDKIKQNEEHMSIREAIVEAAATRTRPILMTAVATICAMLPLLFTHAEAGSLVSKGLAVVVIGGLAVATVLTLFIVPVFYELLYFRKSKKQRKTAKTELTQSV</sequence>
<dbReference type="OrthoDB" id="9757876at2"/>
<dbReference type="GO" id="GO:0005886">
    <property type="term" value="C:plasma membrane"/>
    <property type="evidence" value="ECO:0007669"/>
    <property type="project" value="TreeGrafter"/>
</dbReference>
<dbReference type="AlphaFoldDB" id="A0A0Q3WSY4"/>
<dbReference type="EMBL" id="LJJC01000004">
    <property type="protein sequence ID" value="KQL52418.1"/>
    <property type="molecule type" value="Genomic_DNA"/>
</dbReference>
<evidence type="ECO:0000313" key="2">
    <source>
        <dbReference type="EMBL" id="KQL52418.1"/>
    </source>
</evidence>
<dbReference type="STRING" id="157838.AN964_01915"/>
<gene>
    <name evidence="2" type="ORF">AN964_01915</name>
</gene>
<dbReference type="Proteomes" id="UP000051888">
    <property type="component" value="Unassembled WGS sequence"/>
</dbReference>